<reference evidence="2 3" key="1">
    <citation type="journal article" date="2015" name="Sci. Rep.">
        <title>Chromosome-level genome map provides insights into diverse defense mechanisms in the medicinal fungus Ganoderma sinense.</title>
        <authorList>
            <person name="Zhu Y."/>
            <person name="Xu J."/>
            <person name="Sun C."/>
            <person name="Zhou S."/>
            <person name="Xu H."/>
            <person name="Nelson D.R."/>
            <person name="Qian J."/>
            <person name="Song J."/>
            <person name="Luo H."/>
            <person name="Xiang L."/>
            <person name="Li Y."/>
            <person name="Xu Z."/>
            <person name="Ji A."/>
            <person name="Wang L."/>
            <person name="Lu S."/>
            <person name="Hayward A."/>
            <person name="Sun W."/>
            <person name="Li X."/>
            <person name="Schwartz D.C."/>
            <person name="Wang Y."/>
            <person name="Chen S."/>
        </authorList>
    </citation>
    <scope>NUCLEOTIDE SEQUENCE [LARGE SCALE GENOMIC DNA]</scope>
    <source>
        <strain evidence="2 3">ZZ0214-1</strain>
    </source>
</reference>
<dbReference type="Gene3D" id="3.40.50.150">
    <property type="entry name" value="Vaccinia Virus protein VP39"/>
    <property type="match status" value="1"/>
</dbReference>
<dbReference type="Pfam" id="PF12937">
    <property type="entry name" value="F-box-like"/>
    <property type="match status" value="1"/>
</dbReference>
<organism evidence="2 3">
    <name type="scientific">Ganoderma sinense ZZ0214-1</name>
    <dbReference type="NCBI Taxonomy" id="1077348"/>
    <lineage>
        <taxon>Eukaryota</taxon>
        <taxon>Fungi</taxon>
        <taxon>Dikarya</taxon>
        <taxon>Basidiomycota</taxon>
        <taxon>Agaricomycotina</taxon>
        <taxon>Agaricomycetes</taxon>
        <taxon>Polyporales</taxon>
        <taxon>Polyporaceae</taxon>
        <taxon>Ganoderma</taxon>
    </lineage>
</organism>
<dbReference type="SUPFAM" id="SSF53335">
    <property type="entry name" value="S-adenosyl-L-methionine-dependent methyltransferases"/>
    <property type="match status" value="1"/>
</dbReference>
<dbReference type="EMBL" id="AYKW01000008">
    <property type="protein sequence ID" value="PIL33006.1"/>
    <property type="molecule type" value="Genomic_DNA"/>
</dbReference>
<evidence type="ECO:0000313" key="2">
    <source>
        <dbReference type="EMBL" id="PIL33006.1"/>
    </source>
</evidence>
<dbReference type="PANTHER" id="PTHR43861">
    <property type="entry name" value="TRANS-ACONITATE 2-METHYLTRANSFERASE-RELATED"/>
    <property type="match status" value="1"/>
</dbReference>
<accession>A0A2G8SGX3</accession>
<protein>
    <recommendedName>
        <fullName evidence="1">F-box domain-containing protein</fullName>
    </recommendedName>
</protein>
<dbReference type="InterPro" id="IPR036047">
    <property type="entry name" value="F-box-like_dom_sf"/>
</dbReference>
<gene>
    <name evidence="2" type="ORF">GSI_04455</name>
</gene>
<dbReference type="CDD" id="cd02440">
    <property type="entry name" value="AdoMet_MTases"/>
    <property type="match status" value="1"/>
</dbReference>
<evidence type="ECO:0000313" key="3">
    <source>
        <dbReference type="Proteomes" id="UP000230002"/>
    </source>
</evidence>
<dbReference type="Gene3D" id="1.20.1280.50">
    <property type="match status" value="1"/>
</dbReference>
<dbReference type="Proteomes" id="UP000230002">
    <property type="component" value="Unassembled WGS sequence"/>
</dbReference>
<dbReference type="InterPro" id="IPR013217">
    <property type="entry name" value="Methyltransf_12"/>
</dbReference>
<name>A0A2G8SGX3_9APHY</name>
<feature type="domain" description="F-box" evidence="1">
    <location>
        <begin position="61"/>
        <end position="115"/>
    </location>
</feature>
<dbReference type="PROSITE" id="PS50181">
    <property type="entry name" value="FBOX"/>
    <property type="match status" value="1"/>
</dbReference>
<keyword evidence="3" id="KW-1185">Reference proteome</keyword>
<comment type="caution">
    <text evidence="2">The sequence shown here is derived from an EMBL/GenBank/DDBJ whole genome shotgun (WGS) entry which is preliminary data.</text>
</comment>
<dbReference type="SUPFAM" id="SSF81383">
    <property type="entry name" value="F-box domain"/>
    <property type="match status" value="1"/>
</dbReference>
<sequence length="624" mass="69555">MSYPGATSILPHPELASPLAEYDLAALNELSDASQVRAWARRKVARYKKCIKALLAIHNSIAPINKLPTEILQMVFAHVPFEARQCSASWMASLQRVCRRWRSVLLSTPEFWLRGLHVILDPPWEEFAIKPELVVDGDEDETEDETEDEVDFEISIYSNPRDLFLARSAPCPLELRIMHTSSHYSLGWQLFKDHFERVTVFKVEVLDEDELYDVLHPITTSMKRLEKLELGIEFDSDLYPGEQLNGQPRTCHDFVNSISPAPYSPVPQRYIGSLPALLDALEGCPALTSIQFDVDAGKPGEREDAENRVFGRVVNLPNLRLLEVGGVLPDLSLLLSCLSFPLTTQINMYVDGDISDQFALPGLLPRRISGLHTSPTIDRLYIHSEDRSGDADHPKPDVSVIGFVQGALRLTVGRACRLHSGADGLRFLEAFVACTVTELVLDLGTLPHDMDGDFSLLLYVKSIVGVDISQASVDHFNAQAANQSLEPDEMRAVCAELKGEPGELDGFKFDIVVCCASYHHFPSIVETTRVLASFLKPGGALLVVGIKAEEDGRVIFPEVHHHLVPHTRGLSEETMHEAFRRAGLAGFEMRESFRAKMRSTGEYVRWFVARGVLPLSGRELDLAN</sequence>
<dbReference type="InterPro" id="IPR029063">
    <property type="entry name" value="SAM-dependent_MTases_sf"/>
</dbReference>
<evidence type="ECO:0000259" key="1">
    <source>
        <dbReference type="PROSITE" id="PS50181"/>
    </source>
</evidence>
<proteinExistence type="predicted"/>
<dbReference type="OrthoDB" id="2751071at2759"/>
<dbReference type="AlphaFoldDB" id="A0A2G8SGX3"/>
<dbReference type="Pfam" id="PF08242">
    <property type="entry name" value="Methyltransf_12"/>
    <property type="match status" value="1"/>
</dbReference>
<dbReference type="InterPro" id="IPR001810">
    <property type="entry name" value="F-box_dom"/>
</dbReference>
<dbReference type="STRING" id="1077348.A0A2G8SGX3"/>